<dbReference type="HAMAP" id="MF_00073">
    <property type="entry name" value="NusB"/>
    <property type="match status" value="1"/>
</dbReference>
<sequence length="137" mass="16127">MGSRRKARELALEVLYRYDLVSDKIEEIFLDIKKREDNSDIILFMQRISEKAIENIEYIDSIIENIAINWRLERMTYIDKNIMRLGIAEILFFEDIPIKVTINEYIEIAKKYSTDEAGKFVNGILDKVAKGAYNIKQ</sequence>
<organism evidence="8 9">
    <name type="scientific">candidate division TA06 bacterium</name>
    <dbReference type="NCBI Taxonomy" id="2250710"/>
    <lineage>
        <taxon>Bacteria</taxon>
        <taxon>Bacteria division TA06</taxon>
    </lineage>
</organism>
<dbReference type="SUPFAM" id="SSF48013">
    <property type="entry name" value="NusB-like"/>
    <property type="match status" value="1"/>
</dbReference>
<evidence type="ECO:0000313" key="8">
    <source>
        <dbReference type="EMBL" id="RKX72073.1"/>
    </source>
</evidence>
<evidence type="ECO:0000256" key="3">
    <source>
        <dbReference type="ARBA" id="ARBA00022884"/>
    </source>
</evidence>
<evidence type="ECO:0000256" key="2">
    <source>
        <dbReference type="ARBA" id="ARBA00022814"/>
    </source>
</evidence>
<dbReference type="Proteomes" id="UP000271125">
    <property type="component" value="Unassembled WGS sequence"/>
</dbReference>
<evidence type="ECO:0000256" key="1">
    <source>
        <dbReference type="ARBA" id="ARBA00005952"/>
    </source>
</evidence>
<dbReference type="GO" id="GO:0003723">
    <property type="term" value="F:RNA binding"/>
    <property type="evidence" value="ECO:0007669"/>
    <property type="project" value="UniProtKB-UniRule"/>
</dbReference>
<proteinExistence type="inferred from homology"/>
<dbReference type="InterPro" id="IPR035926">
    <property type="entry name" value="NusB-like_sf"/>
</dbReference>
<dbReference type="GO" id="GO:0006353">
    <property type="term" value="P:DNA-templated transcription termination"/>
    <property type="evidence" value="ECO:0007669"/>
    <property type="project" value="UniProtKB-UniRule"/>
</dbReference>
<dbReference type="CDD" id="cd00619">
    <property type="entry name" value="Terminator_NusB"/>
    <property type="match status" value="1"/>
</dbReference>
<dbReference type="InterPro" id="IPR011605">
    <property type="entry name" value="NusB_fam"/>
</dbReference>
<dbReference type="InterPro" id="IPR006027">
    <property type="entry name" value="NusB_RsmB_TIM44"/>
</dbReference>
<dbReference type="PANTHER" id="PTHR11078:SF3">
    <property type="entry name" value="ANTITERMINATION NUSB DOMAIN-CONTAINING PROTEIN"/>
    <property type="match status" value="1"/>
</dbReference>
<comment type="function">
    <text evidence="6">Involved in transcription antitermination. Required for transcription of ribosomal RNA (rRNA) genes. Binds specifically to the boxA antiterminator sequence of the ribosomal RNA (rrn) operons.</text>
</comment>
<dbReference type="Gene3D" id="1.10.940.10">
    <property type="entry name" value="NusB-like"/>
    <property type="match status" value="1"/>
</dbReference>
<keyword evidence="2 6" id="KW-0889">Transcription antitermination</keyword>
<keyword evidence="3 6" id="KW-0694">RNA-binding</keyword>
<gene>
    <name evidence="6 8" type="primary">nusB</name>
    <name evidence="8" type="ORF">DRP43_01620</name>
</gene>
<dbReference type="AlphaFoldDB" id="A0A660SMW0"/>
<keyword evidence="5 6" id="KW-0804">Transcription</keyword>
<evidence type="ECO:0000256" key="6">
    <source>
        <dbReference type="HAMAP-Rule" id="MF_00073"/>
    </source>
</evidence>
<evidence type="ECO:0000256" key="5">
    <source>
        <dbReference type="ARBA" id="ARBA00023163"/>
    </source>
</evidence>
<keyword evidence="4 6" id="KW-0805">Transcription regulation</keyword>
<comment type="similarity">
    <text evidence="1 6">Belongs to the NusB family.</text>
</comment>
<dbReference type="EMBL" id="QNBD01000052">
    <property type="protein sequence ID" value="RKX72073.1"/>
    <property type="molecule type" value="Genomic_DNA"/>
</dbReference>
<reference evidence="8 9" key="1">
    <citation type="submission" date="2018-06" db="EMBL/GenBank/DDBJ databases">
        <title>Extensive metabolic versatility and redundancy in microbially diverse, dynamic hydrothermal sediments.</title>
        <authorList>
            <person name="Dombrowski N."/>
            <person name="Teske A."/>
            <person name="Baker B.J."/>
        </authorList>
    </citation>
    <scope>NUCLEOTIDE SEQUENCE [LARGE SCALE GENOMIC DNA]</scope>
    <source>
        <strain evidence="8">B10_G13</strain>
    </source>
</reference>
<comment type="caution">
    <text evidence="8">The sequence shown here is derived from an EMBL/GenBank/DDBJ whole genome shotgun (WGS) entry which is preliminary data.</text>
</comment>
<name>A0A660SMW0_UNCT6</name>
<dbReference type="NCBIfam" id="TIGR01951">
    <property type="entry name" value="nusB"/>
    <property type="match status" value="1"/>
</dbReference>
<accession>A0A660SMW0</accession>
<evidence type="ECO:0000313" key="9">
    <source>
        <dbReference type="Proteomes" id="UP000271125"/>
    </source>
</evidence>
<dbReference type="GO" id="GO:0005829">
    <property type="term" value="C:cytosol"/>
    <property type="evidence" value="ECO:0007669"/>
    <property type="project" value="TreeGrafter"/>
</dbReference>
<evidence type="ECO:0000259" key="7">
    <source>
        <dbReference type="Pfam" id="PF01029"/>
    </source>
</evidence>
<protein>
    <recommendedName>
        <fullName evidence="6">Transcription antitermination protein NusB</fullName>
    </recommendedName>
    <alternativeName>
        <fullName evidence="6">Antitermination factor NusB</fullName>
    </alternativeName>
</protein>
<feature type="domain" description="NusB/RsmB/TIM44" evidence="7">
    <location>
        <begin position="5"/>
        <end position="130"/>
    </location>
</feature>
<dbReference type="GO" id="GO:0031564">
    <property type="term" value="P:transcription antitermination"/>
    <property type="evidence" value="ECO:0007669"/>
    <property type="project" value="UniProtKB-KW"/>
</dbReference>
<evidence type="ECO:0000256" key="4">
    <source>
        <dbReference type="ARBA" id="ARBA00023015"/>
    </source>
</evidence>
<dbReference type="PANTHER" id="PTHR11078">
    <property type="entry name" value="N UTILIZATION SUBSTANCE PROTEIN B-RELATED"/>
    <property type="match status" value="1"/>
</dbReference>
<dbReference type="Pfam" id="PF01029">
    <property type="entry name" value="NusB"/>
    <property type="match status" value="1"/>
</dbReference>